<dbReference type="InterPro" id="IPR051683">
    <property type="entry name" value="Enoyl-CoA_Hydratase/Isomerase"/>
</dbReference>
<proteinExistence type="inferred from homology"/>
<dbReference type="RefSeq" id="WP_092681925.1">
    <property type="nucleotide sequence ID" value="NZ_FNMZ01000003.1"/>
</dbReference>
<comment type="similarity">
    <text evidence="1 2">Belongs to the enoyl-CoA hydratase/isomerase family.</text>
</comment>
<dbReference type="CDD" id="cd06558">
    <property type="entry name" value="crotonase-like"/>
    <property type="match status" value="1"/>
</dbReference>
<dbReference type="Gene3D" id="3.90.226.10">
    <property type="entry name" value="2-enoyl-CoA Hydratase, Chain A, domain 1"/>
    <property type="match status" value="1"/>
</dbReference>
<dbReference type="InterPro" id="IPR018376">
    <property type="entry name" value="Enoyl-CoA_hyd/isom_CS"/>
</dbReference>
<keyword evidence="4" id="KW-1185">Reference proteome</keyword>
<dbReference type="EMBL" id="FNMZ01000003">
    <property type="protein sequence ID" value="SDX15704.1"/>
    <property type="molecule type" value="Genomic_DNA"/>
</dbReference>
<dbReference type="InterPro" id="IPR029045">
    <property type="entry name" value="ClpP/crotonase-like_dom_sf"/>
</dbReference>
<dbReference type="InterPro" id="IPR001753">
    <property type="entry name" value="Enoyl-CoA_hydra/iso"/>
</dbReference>
<dbReference type="GO" id="GO:0003824">
    <property type="term" value="F:catalytic activity"/>
    <property type="evidence" value="ECO:0007669"/>
    <property type="project" value="InterPro"/>
</dbReference>
<evidence type="ECO:0000313" key="4">
    <source>
        <dbReference type="Proteomes" id="UP000199118"/>
    </source>
</evidence>
<accession>A0A1H2ZFY6</accession>
<dbReference type="SUPFAM" id="SSF52096">
    <property type="entry name" value="ClpP/crotonase"/>
    <property type="match status" value="1"/>
</dbReference>
<reference evidence="3 4" key="1">
    <citation type="submission" date="2016-10" db="EMBL/GenBank/DDBJ databases">
        <authorList>
            <person name="de Groot N.N."/>
        </authorList>
    </citation>
    <scope>NUCLEOTIDE SEQUENCE [LARGE SCALE GENOMIC DNA]</scope>
    <source>
        <strain evidence="3 4">DSM 17890</strain>
    </source>
</reference>
<dbReference type="PANTHER" id="PTHR42964:SF1">
    <property type="entry name" value="POLYKETIDE BIOSYNTHESIS ENOYL-COA HYDRATASE PKSH-RELATED"/>
    <property type="match status" value="1"/>
</dbReference>
<gene>
    <name evidence="3" type="ORF">SAMN05444336_103470</name>
</gene>
<dbReference type="PANTHER" id="PTHR42964">
    <property type="entry name" value="ENOYL-COA HYDRATASE"/>
    <property type="match status" value="1"/>
</dbReference>
<dbReference type="Pfam" id="PF00378">
    <property type="entry name" value="ECH_1"/>
    <property type="match status" value="1"/>
</dbReference>
<dbReference type="Proteomes" id="UP000199118">
    <property type="component" value="Unassembled WGS sequence"/>
</dbReference>
<dbReference type="AlphaFoldDB" id="A0A1H2ZFY6"/>
<organism evidence="3 4">
    <name type="scientific">Albimonas donghaensis</name>
    <dbReference type="NCBI Taxonomy" id="356660"/>
    <lineage>
        <taxon>Bacteria</taxon>
        <taxon>Pseudomonadati</taxon>
        <taxon>Pseudomonadota</taxon>
        <taxon>Alphaproteobacteria</taxon>
        <taxon>Rhodobacterales</taxon>
        <taxon>Paracoccaceae</taxon>
        <taxon>Albimonas</taxon>
    </lineage>
</organism>
<evidence type="ECO:0000256" key="1">
    <source>
        <dbReference type="ARBA" id="ARBA00005254"/>
    </source>
</evidence>
<dbReference type="NCBIfam" id="NF005675">
    <property type="entry name" value="PRK07468.1"/>
    <property type="match status" value="1"/>
</dbReference>
<dbReference type="InterPro" id="IPR014748">
    <property type="entry name" value="Enoyl-CoA_hydra_C"/>
</dbReference>
<dbReference type="PROSITE" id="PS00166">
    <property type="entry name" value="ENOYL_COA_HYDRATASE"/>
    <property type="match status" value="1"/>
</dbReference>
<name>A0A1H2ZFY6_9RHOB</name>
<evidence type="ECO:0000256" key="2">
    <source>
        <dbReference type="RuleBase" id="RU003707"/>
    </source>
</evidence>
<dbReference type="STRING" id="356660.SAMN05444336_103470"/>
<sequence length="262" mass="27550">MPETIRIETDDRGVATLTLARPEKHNALNALMISELTEAAATLGADASVRAVVMTGEGKSFCAGGDLGWMQAQIEADRETRIAEAMGLARMLDALNTLPKPLIGKVNGQAFGGGMGMMSVCDVAVGAEGALFGFTEVRLGLIPATISPFVHAKMGEAKAREVFFSARLFDGAEAVRLGLLSRAVPADALDDAMEFELAPYLTASPQAVAASKALLRRLGSPIDETVTRMTAEALADAWETPDGAEGIDAFFARRKPVWPGAA</sequence>
<evidence type="ECO:0000313" key="3">
    <source>
        <dbReference type="EMBL" id="SDX15704.1"/>
    </source>
</evidence>
<protein>
    <submittedName>
        <fullName evidence="3">Methylglutaconyl-CoA hydratase</fullName>
    </submittedName>
</protein>
<dbReference type="Gene3D" id="1.10.12.10">
    <property type="entry name" value="Lyase 2-enoyl-coa Hydratase, Chain A, domain 2"/>
    <property type="match status" value="1"/>
</dbReference>
<dbReference type="OrthoDB" id="9795613at2"/>